<dbReference type="AlphaFoldDB" id="A0A6M0RHU3"/>
<evidence type="ECO:0000313" key="1">
    <source>
        <dbReference type="EMBL" id="NEZ55735.1"/>
    </source>
</evidence>
<reference evidence="1 2" key="1">
    <citation type="journal article" date="2020" name="Microb. Ecol.">
        <title>Ecogenomics of the Marine Benthic Filamentous Cyanobacterium Adonisia.</title>
        <authorList>
            <person name="Walter J.M."/>
            <person name="Coutinho F.H."/>
            <person name="Leomil L."/>
            <person name="Hargreaves P.I."/>
            <person name="Campeao M.E."/>
            <person name="Vieira V.V."/>
            <person name="Silva B.S."/>
            <person name="Fistarol G.O."/>
            <person name="Salomon P.S."/>
            <person name="Sawabe T."/>
            <person name="Mino S."/>
            <person name="Hosokawa M."/>
            <person name="Miyashita H."/>
            <person name="Maruyama F."/>
            <person name="van Verk M.C."/>
            <person name="Dutilh B.E."/>
            <person name="Thompson C.C."/>
            <person name="Thompson F.L."/>
        </authorList>
    </citation>
    <scope>NUCLEOTIDE SEQUENCE [LARGE SCALE GENOMIC DNA]</scope>
    <source>
        <strain evidence="1 2">CCMR0081</strain>
    </source>
</reference>
<protein>
    <submittedName>
        <fullName evidence="1">Uncharacterized protein</fullName>
    </submittedName>
</protein>
<dbReference type="EMBL" id="QXHD01000004">
    <property type="protein sequence ID" value="NEZ55735.1"/>
    <property type="molecule type" value="Genomic_DNA"/>
</dbReference>
<keyword evidence="2" id="KW-1185">Reference proteome</keyword>
<name>A0A6M0RHU3_9CYAN</name>
<evidence type="ECO:0000313" key="2">
    <source>
        <dbReference type="Proteomes" id="UP000481033"/>
    </source>
</evidence>
<sequence>MADVLHFFSHQTHVSLELPVGWEEFSEDAHNVVYYYEIYDEDEDEDDFSKNPRLIIQLFPSPSTNIDNLRQASESVVTVPRKNFELISHQEEIIDQYPGLTDVFRYFDEDFGALAVRYQSFILVDNVLFSFAGACLAQHEDELLPMFRNALESIRFIFMTQAV</sequence>
<dbReference type="RefSeq" id="WP_163668699.1">
    <property type="nucleotide sequence ID" value="NZ_QXHD01000004.1"/>
</dbReference>
<dbReference type="Gene3D" id="3.40.1000.10">
    <property type="entry name" value="Mog1/PsbP, alpha/beta/alpha sandwich"/>
    <property type="match status" value="1"/>
</dbReference>
<accession>A0A6M0RHU3</accession>
<comment type="caution">
    <text evidence="1">The sequence shown here is derived from an EMBL/GenBank/DDBJ whole genome shotgun (WGS) entry which is preliminary data.</text>
</comment>
<organism evidence="1 2">
    <name type="scientific">Adonisia turfae CCMR0081</name>
    <dbReference type="NCBI Taxonomy" id="2292702"/>
    <lineage>
        <taxon>Bacteria</taxon>
        <taxon>Bacillati</taxon>
        <taxon>Cyanobacteriota</taxon>
        <taxon>Adonisia</taxon>
        <taxon>Adonisia turfae</taxon>
    </lineage>
</organism>
<proteinExistence type="predicted"/>
<gene>
    <name evidence="1" type="ORF">DXZ20_08625</name>
</gene>
<dbReference type="Proteomes" id="UP000481033">
    <property type="component" value="Unassembled WGS sequence"/>
</dbReference>